<name>A0AAV7IEL9_COTGL</name>
<dbReference type="GO" id="GO:0005737">
    <property type="term" value="C:cytoplasm"/>
    <property type="evidence" value="ECO:0007669"/>
    <property type="project" value="UniProtKB-SubCell"/>
</dbReference>
<evidence type="ECO:0000256" key="2">
    <source>
        <dbReference type="ARBA" id="ARBA00004496"/>
    </source>
</evidence>
<evidence type="ECO:0000256" key="3">
    <source>
        <dbReference type="ARBA" id="ARBA00022490"/>
    </source>
</evidence>
<evidence type="ECO:0000313" key="7">
    <source>
        <dbReference type="EMBL" id="KAH0549562.1"/>
    </source>
</evidence>
<dbReference type="GO" id="GO:0002098">
    <property type="term" value="P:tRNA wobble uridine modification"/>
    <property type="evidence" value="ECO:0007669"/>
    <property type="project" value="InterPro"/>
</dbReference>
<dbReference type="Proteomes" id="UP000826195">
    <property type="component" value="Unassembled WGS sequence"/>
</dbReference>
<evidence type="ECO:0000256" key="1">
    <source>
        <dbReference type="ARBA" id="ARBA00004123"/>
    </source>
</evidence>
<gene>
    <name evidence="7" type="ORF">KQX54_010375</name>
</gene>
<accession>A0AAV7IEL9</accession>
<evidence type="ECO:0000256" key="6">
    <source>
        <dbReference type="ARBA" id="ARBA00023242"/>
    </source>
</evidence>
<dbReference type="GO" id="GO:0005634">
    <property type="term" value="C:nucleus"/>
    <property type="evidence" value="ECO:0007669"/>
    <property type="project" value="UniProtKB-SubCell"/>
</dbReference>
<dbReference type="InterPro" id="IPR037289">
    <property type="entry name" value="Elp2"/>
</dbReference>
<dbReference type="EMBL" id="JAHXZJ010001864">
    <property type="protein sequence ID" value="KAH0549562.1"/>
    <property type="molecule type" value="Genomic_DNA"/>
</dbReference>
<keyword evidence="4" id="KW-0853">WD repeat</keyword>
<evidence type="ECO:0000256" key="5">
    <source>
        <dbReference type="ARBA" id="ARBA00022737"/>
    </source>
</evidence>
<keyword evidence="6" id="KW-0539">Nucleus</keyword>
<dbReference type="PANTHER" id="PTHR44111">
    <property type="entry name" value="ELONGATOR COMPLEX PROTEIN 2"/>
    <property type="match status" value="1"/>
</dbReference>
<organism evidence="7 8">
    <name type="scientific">Cotesia glomerata</name>
    <name type="common">Lepidopteran parasitic wasp</name>
    <name type="synonym">Apanteles glomeratus</name>
    <dbReference type="NCBI Taxonomy" id="32391"/>
    <lineage>
        <taxon>Eukaryota</taxon>
        <taxon>Metazoa</taxon>
        <taxon>Ecdysozoa</taxon>
        <taxon>Arthropoda</taxon>
        <taxon>Hexapoda</taxon>
        <taxon>Insecta</taxon>
        <taxon>Pterygota</taxon>
        <taxon>Neoptera</taxon>
        <taxon>Endopterygota</taxon>
        <taxon>Hymenoptera</taxon>
        <taxon>Apocrita</taxon>
        <taxon>Ichneumonoidea</taxon>
        <taxon>Braconidae</taxon>
        <taxon>Microgastrinae</taxon>
        <taxon>Cotesia</taxon>
    </lineage>
</organism>
<dbReference type="GO" id="GO:0033588">
    <property type="term" value="C:elongator holoenzyme complex"/>
    <property type="evidence" value="ECO:0007669"/>
    <property type="project" value="InterPro"/>
</dbReference>
<keyword evidence="8" id="KW-1185">Reference proteome</keyword>
<protein>
    <submittedName>
        <fullName evidence="7">Uncharacterized protein</fullName>
    </submittedName>
</protein>
<comment type="caution">
    <text evidence="7">The sequence shown here is derived from an EMBL/GenBank/DDBJ whole genome shotgun (WGS) entry which is preliminary data.</text>
</comment>
<keyword evidence="5" id="KW-0677">Repeat</keyword>
<evidence type="ECO:0000313" key="8">
    <source>
        <dbReference type="Proteomes" id="UP000826195"/>
    </source>
</evidence>
<reference evidence="7 8" key="1">
    <citation type="journal article" date="2021" name="J. Hered.">
        <title>A chromosome-level genome assembly of the parasitoid wasp, Cotesia glomerata (Hymenoptera: Braconidae).</title>
        <authorList>
            <person name="Pinto B.J."/>
            <person name="Weis J.J."/>
            <person name="Gamble T."/>
            <person name="Ode P.J."/>
            <person name="Paul R."/>
            <person name="Zaspel J.M."/>
        </authorList>
    </citation>
    <scope>NUCLEOTIDE SEQUENCE [LARGE SCALE GENOMIC DNA]</scope>
    <source>
        <strain evidence="7">CgM1</strain>
    </source>
</reference>
<dbReference type="AlphaFoldDB" id="A0AAV7IEL9"/>
<sequence>MFCSGTDEDVIRVFKEPAAFSEALSADDWSKALNMADTSASVPALGLTNNTSQEQHQYLDTSDINEHDNNDGNFIKRSPTEEEIRRYTLWTELKKLYVRRYELFSI</sequence>
<proteinExistence type="predicted"/>
<comment type="subcellular location">
    <subcellularLocation>
        <location evidence="2">Cytoplasm</location>
    </subcellularLocation>
    <subcellularLocation>
        <location evidence="1">Nucleus</location>
    </subcellularLocation>
</comment>
<keyword evidence="3" id="KW-0963">Cytoplasm</keyword>
<evidence type="ECO:0000256" key="4">
    <source>
        <dbReference type="ARBA" id="ARBA00022574"/>
    </source>
</evidence>
<dbReference type="PANTHER" id="PTHR44111:SF1">
    <property type="entry name" value="ELONGATOR COMPLEX PROTEIN 2"/>
    <property type="match status" value="1"/>
</dbReference>